<name>A0A9D1JRT1_9FIRM</name>
<dbReference type="Proteomes" id="UP000823927">
    <property type="component" value="Unassembled WGS sequence"/>
</dbReference>
<reference evidence="1" key="2">
    <citation type="journal article" date="2021" name="PeerJ">
        <title>Extensive microbial diversity within the chicken gut microbiome revealed by metagenomics and culture.</title>
        <authorList>
            <person name="Gilroy R."/>
            <person name="Ravi A."/>
            <person name="Getino M."/>
            <person name="Pursley I."/>
            <person name="Horton D.L."/>
            <person name="Alikhan N.F."/>
            <person name="Baker D."/>
            <person name="Gharbi K."/>
            <person name="Hall N."/>
            <person name="Watson M."/>
            <person name="Adriaenssens E.M."/>
            <person name="Foster-Nyarko E."/>
            <person name="Jarju S."/>
            <person name="Secka A."/>
            <person name="Antonio M."/>
            <person name="Oren A."/>
            <person name="Chaudhuri R.R."/>
            <person name="La Ragione R."/>
            <person name="Hildebrand F."/>
            <person name="Pallen M.J."/>
        </authorList>
    </citation>
    <scope>NUCLEOTIDE SEQUENCE</scope>
    <source>
        <strain evidence="1">CHK178-757</strain>
    </source>
</reference>
<gene>
    <name evidence="1" type="ORF">IAB46_13895</name>
</gene>
<evidence type="ECO:0000313" key="1">
    <source>
        <dbReference type="EMBL" id="HIS48616.1"/>
    </source>
</evidence>
<comment type="caution">
    <text evidence="1">The sequence shown here is derived from an EMBL/GenBank/DDBJ whole genome shotgun (WGS) entry which is preliminary data.</text>
</comment>
<dbReference type="AlphaFoldDB" id="A0A9D1JRT1"/>
<organism evidence="1 2">
    <name type="scientific">Candidatus Scybalocola faecigallinarum</name>
    <dbReference type="NCBI Taxonomy" id="2840941"/>
    <lineage>
        <taxon>Bacteria</taxon>
        <taxon>Bacillati</taxon>
        <taxon>Bacillota</taxon>
        <taxon>Clostridia</taxon>
        <taxon>Lachnospirales</taxon>
        <taxon>Lachnospiraceae</taxon>
        <taxon>Lachnospiraceae incertae sedis</taxon>
        <taxon>Candidatus Scybalocola (ex Gilroy et al. 2021)</taxon>
    </lineage>
</organism>
<sequence length="129" mass="15181">MNTELQNQENDVQRKVLEEILVEEMSGFVAYYDPETKEVEQADSLTVDSLQEEKQIIVFPGSEVLYPYGEAMHDYLISEGIDVPEGRKAKNYVYEQEGGLYGFYDFRREESLRRMNIWLKEHKLNLYAV</sequence>
<dbReference type="EMBL" id="DVIT01000059">
    <property type="protein sequence ID" value="HIS48616.1"/>
    <property type="molecule type" value="Genomic_DNA"/>
</dbReference>
<reference evidence="1" key="1">
    <citation type="submission" date="2020-10" db="EMBL/GenBank/DDBJ databases">
        <authorList>
            <person name="Gilroy R."/>
        </authorList>
    </citation>
    <scope>NUCLEOTIDE SEQUENCE</scope>
    <source>
        <strain evidence="1">CHK178-757</strain>
    </source>
</reference>
<evidence type="ECO:0000313" key="2">
    <source>
        <dbReference type="Proteomes" id="UP000823927"/>
    </source>
</evidence>
<accession>A0A9D1JRT1</accession>
<proteinExistence type="predicted"/>
<protein>
    <submittedName>
        <fullName evidence="1">Uncharacterized protein</fullName>
    </submittedName>
</protein>